<evidence type="ECO:0000256" key="5">
    <source>
        <dbReference type="SAM" id="Phobius"/>
    </source>
</evidence>
<keyword evidence="6" id="KW-0489">Methyltransferase</keyword>
<dbReference type="EMBL" id="QHKS01000024">
    <property type="protein sequence ID" value="RDJ99354.1"/>
    <property type="molecule type" value="Genomic_DNA"/>
</dbReference>
<comment type="caution">
    <text evidence="6">The sequence shown here is derived from an EMBL/GenBank/DDBJ whole genome shotgun (WGS) entry which is preliminary data.</text>
</comment>
<feature type="transmembrane region" description="Helical" evidence="5">
    <location>
        <begin position="60"/>
        <end position="78"/>
    </location>
</feature>
<dbReference type="OrthoDB" id="9809773at2"/>
<gene>
    <name evidence="6" type="ORF">DLM46_29185</name>
</gene>
<protein>
    <submittedName>
        <fullName evidence="6">Isoprenylcysteine carboxyl methyltransferase</fullName>
    </submittedName>
</protein>
<sequence length="200" mass="22593">MVIEIALRACAVSALSVFLVSAILQVLKDPSRITLLLFLFTSLLDIGLVIFTRVARERDLTPISVVMSVTGTFYYVAFRMEPGIHLIPEAAAVGLQIVGIVIQIWAKLTLRRSFGLLPANRGVVVSGPYRVLRHPMYVGYTIRNVGFLLPNFGLQNVIVFGLHFFVQICRIVREERVLSKDRSYREYMSCVRYRLIVGVF</sequence>
<dbReference type="Pfam" id="PF04191">
    <property type="entry name" value="PEMT"/>
    <property type="match status" value="1"/>
</dbReference>
<accession>A0A370N1D4</accession>
<dbReference type="GO" id="GO:0012505">
    <property type="term" value="C:endomembrane system"/>
    <property type="evidence" value="ECO:0007669"/>
    <property type="project" value="UniProtKB-SubCell"/>
</dbReference>
<keyword evidence="3 5" id="KW-1133">Transmembrane helix</keyword>
<reference evidence="7" key="1">
    <citation type="submission" date="2018-05" db="EMBL/GenBank/DDBJ databases">
        <authorList>
            <person name="Feng T."/>
        </authorList>
    </citation>
    <scope>NUCLEOTIDE SEQUENCE [LARGE SCALE GENOMIC DNA]</scope>
    <source>
        <strain evidence="7">S27</strain>
    </source>
</reference>
<evidence type="ECO:0000256" key="3">
    <source>
        <dbReference type="ARBA" id="ARBA00022989"/>
    </source>
</evidence>
<dbReference type="GO" id="GO:0008168">
    <property type="term" value="F:methyltransferase activity"/>
    <property type="evidence" value="ECO:0007669"/>
    <property type="project" value="UniProtKB-KW"/>
</dbReference>
<organism evidence="6 7">
    <name type="scientific">Paraburkholderia lacunae</name>
    <dbReference type="NCBI Taxonomy" id="2211104"/>
    <lineage>
        <taxon>Bacteria</taxon>
        <taxon>Pseudomonadati</taxon>
        <taxon>Pseudomonadota</taxon>
        <taxon>Betaproteobacteria</taxon>
        <taxon>Burkholderiales</taxon>
        <taxon>Burkholderiaceae</taxon>
        <taxon>Paraburkholderia</taxon>
    </lineage>
</organism>
<dbReference type="Proteomes" id="UP000254875">
    <property type="component" value="Unassembled WGS sequence"/>
</dbReference>
<proteinExistence type="predicted"/>
<feature type="transmembrane region" description="Helical" evidence="5">
    <location>
        <begin position="6"/>
        <end position="27"/>
    </location>
</feature>
<dbReference type="GO" id="GO:0032259">
    <property type="term" value="P:methylation"/>
    <property type="evidence" value="ECO:0007669"/>
    <property type="project" value="UniProtKB-KW"/>
</dbReference>
<feature type="transmembrane region" description="Helical" evidence="5">
    <location>
        <begin position="34"/>
        <end position="54"/>
    </location>
</feature>
<keyword evidence="2 5" id="KW-0812">Transmembrane</keyword>
<dbReference type="Gene3D" id="1.20.120.1630">
    <property type="match status" value="1"/>
</dbReference>
<name>A0A370N1D4_9BURK</name>
<feature type="transmembrane region" description="Helical" evidence="5">
    <location>
        <begin position="90"/>
        <end position="108"/>
    </location>
</feature>
<evidence type="ECO:0000256" key="1">
    <source>
        <dbReference type="ARBA" id="ARBA00004127"/>
    </source>
</evidence>
<evidence type="ECO:0000256" key="4">
    <source>
        <dbReference type="ARBA" id="ARBA00023136"/>
    </source>
</evidence>
<keyword evidence="6" id="KW-0808">Transferase</keyword>
<keyword evidence="4 5" id="KW-0472">Membrane</keyword>
<feature type="transmembrane region" description="Helical" evidence="5">
    <location>
        <begin position="152"/>
        <end position="172"/>
    </location>
</feature>
<evidence type="ECO:0000313" key="7">
    <source>
        <dbReference type="Proteomes" id="UP000254875"/>
    </source>
</evidence>
<evidence type="ECO:0000256" key="2">
    <source>
        <dbReference type="ARBA" id="ARBA00022692"/>
    </source>
</evidence>
<comment type="subcellular location">
    <subcellularLocation>
        <location evidence="1">Endomembrane system</location>
        <topology evidence="1">Multi-pass membrane protein</topology>
    </subcellularLocation>
</comment>
<keyword evidence="7" id="KW-1185">Reference proteome</keyword>
<dbReference type="AlphaFoldDB" id="A0A370N1D4"/>
<dbReference type="InterPro" id="IPR007318">
    <property type="entry name" value="Phopholipid_MeTrfase"/>
</dbReference>
<evidence type="ECO:0000313" key="6">
    <source>
        <dbReference type="EMBL" id="RDJ99354.1"/>
    </source>
</evidence>